<comment type="pathway">
    <text evidence="1">Siderophore biosynthesis.</text>
</comment>
<dbReference type="EMBL" id="AMRI01000020">
    <property type="protein sequence ID" value="EKE70618.1"/>
    <property type="molecule type" value="Genomic_DNA"/>
</dbReference>
<evidence type="ECO:0000259" key="2">
    <source>
        <dbReference type="SMART" id="SM01006"/>
    </source>
</evidence>
<dbReference type="OrthoDB" id="9087497at2"/>
<dbReference type="InterPro" id="IPR019432">
    <property type="entry name" value="Acyltransferase_MbtK/IucB-like"/>
</dbReference>
<name>K2J6F5_9GAMM</name>
<proteinExistence type="predicted"/>
<evidence type="ECO:0000313" key="4">
    <source>
        <dbReference type="Proteomes" id="UP000006755"/>
    </source>
</evidence>
<dbReference type="Proteomes" id="UP000006755">
    <property type="component" value="Unassembled WGS sequence"/>
</dbReference>
<dbReference type="SMART" id="SM01006">
    <property type="entry name" value="AlcB"/>
    <property type="match status" value="1"/>
</dbReference>
<dbReference type="eggNOG" id="COG1670">
    <property type="taxonomic scope" value="Bacteria"/>
</dbReference>
<gene>
    <name evidence="3" type="ORF">B3C1_13808</name>
</gene>
<dbReference type="AlphaFoldDB" id="K2J6F5"/>
<protein>
    <recommendedName>
        <fullName evidence="2">Acyltransferase MbtK/IucB-like conserved domain-containing protein</fullName>
    </recommendedName>
</protein>
<dbReference type="SUPFAM" id="SSF55729">
    <property type="entry name" value="Acyl-CoA N-acyltransferases (Nat)"/>
    <property type="match status" value="1"/>
</dbReference>
<dbReference type="PANTHER" id="PTHR31438:SF1">
    <property type="entry name" value="LYSINE N-ACYLTRANSFERASE C17G9.06C-RELATED"/>
    <property type="match status" value="1"/>
</dbReference>
<sequence length="280" mass="32613">MTKTLHLSAPLGATELDQLFARQDIDALTLAAETASLPAHQLWQPHPQGALLHRSTFYQWREPWLAETLLPLAPQQLTQTGGIRHPLRPRDPTGVLYQRFIPSLERQLTLRLVDINEDGERFHRWQNDPRVAAFWEYPFGRDALDQYLAERLADPHCTPLIGCFDGVPFGYFECYWVREDRLGPYCDAGLFDQGFHCLVGELDFLGRDNTQAWLNGLSHFLFLREPRCQTLFGEPRADNTAMLKYLQWTSWQKRHEFDFPHKRAALLSCDRESFFLETRL</sequence>
<dbReference type="RefSeq" id="WP_008485566.1">
    <property type="nucleotide sequence ID" value="NZ_AMRI01000020.1"/>
</dbReference>
<dbReference type="STRING" id="745411.B3C1_13808"/>
<dbReference type="Gene3D" id="3.40.630.30">
    <property type="match status" value="1"/>
</dbReference>
<reference evidence="3 4" key="1">
    <citation type="journal article" date="2012" name="J. Bacteriol.">
        <title>Genome Sequence of Gallaecimonas xiamenensis Type Strain 3-C-1.</title>
        <authorList>
            <person name="Lai Q."/>
            <person name="Wang L."/>
            <person name="Wang W."/>
            <person name="Shao Z."/>
        </authorList>
    </citation>
    <scope>NUCLEOTIDE SEQUENCE [LARGE SCALE GENOMIC DNA]</scope>
    <source>
        <strain evidence="3 4">3-C-1</strain>
    </source>
</reference>
<feature type="domain" description="Acyltransferase MbtK/IucB-like conserved" evidence="2">
    <location>
        <begin position="111"/>
        <end position="158"/>
    </location>
</feature>
<dbReference type="PANTHER" id="PTHR31438">
    <property type="entry name" value="LYSINE N-ACYLTRANSFERASE C17G9.06C-RELATED"/>
    <property type="match status" value="1"/>
</dbReference>
<accession>K2J6F5</accession>
<evidence type="ECO:0000313" key="3">
    <source>
        <dbReference type="EMBL" id="EKE70618.1"/>
    </source>
</evidence>
<dbReference type="InterPro" id="IPR016181">
    <property type="entry name" value="Acyl_CoA_acyltransferase"/>
</dbReference>
<evidence type="ECO:0000256" key="1">
    <source>
        <dbReference type="ARBA" id="ARBA00004924"/>
    </source>
</evidence>
<dbReference type="Pfam" id="PF13523">
    <property type="entry name" value="Acetyltransf_8"/>
    <property type="match status" value="1"/>
</dbReference>
<keyword evidence="4" id="KW-1185">Reference proteome</keyword>
<dbReference type="GO" id="GO:0016410">
    <property type="term" value="F:N-acyltransferase activity"/>
    <property type="evidence" value="ECO:0007669"/>
    <property type="project" value="TreeGrafter"/>
</dbReference>
<dbReference type="GO" id="GO:0019290">
    <property type="term" value="P:siderophore biosynthetic process"/>
    <property type="evidence" value="ECO:0007669"/>
    <property type="project" value="InterPro"/>
</dbReference>
<comment type="caution">
    <text evidence="3">The sequence shown here is derived from an EMBL/GenBank/DDBJ whole genome shotgun (WGS) entry which is preliminary data.</text>
</comment>
<organism evidence="3 4">
    <name type="scientific">Gallaecimonas xiamenensis 3-C-1</name>
    <dbReference type="NCBI Taxonomy" id="745411"/>
    <lineage>
        <taxon>Bacteria</taxon>
        <taxon>Pseudomonadati</taxon>
        <taxon>Pseudomonadota</taxon>
        <taxon>Gammaproteobacteria</taxon>
        <taxon>Enterobacterales</taxon>
        <taxon>Gallaecimonadaceae</taxon>
        <taxon>Gallaecimonas</taxon>
    </lineage>
</organism>